<dbReference type="Proteomes" id="UP001515100">
    <property type="component" value="Unassembled WGS sequence"/>
</dbReference>
<sequence length="61" mass="6846">MFSGFELHASPRTDTGHHEGTLSHDAEIGRATAERASQRVVRRATLREMLASLLRSDRRIS</sequence>
<organism evidence="2 3">
    <name type="scientific">Aeromicrobium fastidiosum</name>
    <dbReference type="NCBI Taxonomy" id="52699"/>
    <lineage>
        <taxon>Bacteria</taxon>
        <taxon>Bacillati</taxon>
        <taxon>Actinomycetota</taxon>
        <taxon>Actinomycetes</taxon>
        <taxon>Propionibacteriales</taxon>
        <taxon>Nocardioidaceae</taxon>
        <taxon>Aeromicrobium</taxon>
    </lineage>
</organism>
<accession>A0A641AKX3</accession>
<evidence type="ECO:0000313" key="2">
    <source>
        <dbReference type="EMBL" id="KAA1376491.1"/>
    </source>
</evidence>
<proteinExistence type="predicted"/>
<reference evidence="2" key="1">
    <citation type="submission" date="2019-09" db="EMBL/GenBank/DDBJ databases">
        <authorList>
            <person name="Li J."/>
        </authorList>
    </citation>
    <scope>NUCLEOTIDE SEQUENCE [LARGE SCALE GENOMIC DNA]</scope>
    <source>
        <strain evidence="2">NRBC 14897</strain>
    </source>
</reference>
<keyword evidence="3" id="KW-1185">Reference proteome</keyword>
<dbReference type="AlphaFoldDB" id="A0A641AKX3"/>
<evidence type="ECO:0000313" key="3">
    <source>
        <dbReference type="Proteomes" id="UP001515100"/>
    </source>
</evidence>
<evidence type="ECO:0000256" key="1">
    <source>
        <dbReference type="SAM" id="MobiDB-lite"/>
    </source>
</evidence>
<protein>
    <submittedName>
        <fullName evidence="2">Uncharacterized protein</fullName>
    </submittedName>
</protein>
<dbReference type="EMBL" id="SDPP02000003">
    <property type="protein sequence ID" value="KAA1376491.1"/>
    <property type="molecule type" value="Genomic_DNA"/>
</dbReference>
<feature type="compositionally biased region" description="Basic and acidic residues" evidence="1">
    <location>
        <begin position="9"/>
        <end position="37"/>
    </location>
</feature>
<dbReference type="RefSeq" id="WP_129184603.1">
    <property type="nucleotide sequence ID" value="NZ_JAGIOG010000001.1"/>
</dbReference>
<gene>
    <name evidence="2" type="ORF">ESP62_013795</name>
</gene>
<name>A0A641AKX3_9ACTN</name>
<feature type="region of interest" description="Disordered" evidence="1">
    <location>
        <begin position="1"/>
        <end position="38"/>
    </location>
</feature>
<comment type="caution">
    <text evidence="2">The sequence shown here is derived from an EMBL/GenBank/DDBJ whole genome shotgun (WGS) entry which is preliminary data.</text>
</comment>